<dbReference type="PANTHER" id="PTHR42881:SF2">
    <property type="entry name" value="PROLYL ENDOPEPTIDASE"/>
    <property type="match status" value="1"/>
</dbReference>
<dbReference type="SUPFAM" id="SSF53474">
    <property type="entry name" value="alpha/beta-Hydrolases"/>
    <property type="match status" value="1"/>
</dbReference>
<feature type="domain" description="Peptidase S9A N-terminal" evidence="9">
    <location>
        <begin position="36"/>
        <end position="437"/>
    </location>
</feature>
<reference evidence="11" key="2">
    <citation type="submission" date="2019-07" db="EMBL/GenBank/DDBJ databases">
        <authorList>
            <person name="Whitman W."/>
            <person name="Huntemann M."/>
            <person name="Clum A."/>
            <person name="Pillay M."/>
            <person name="Palaniappan K."/>
            <person name="Varghese N."/>
            <person name="Mikhailova N."/>
            <person name="Stamatis D."/>
            <person name="Reddy T."/>
            <person name="Daum C."/>
            <person name="Shapiro N."/>
            <person name="Ivanova N."/>
            <person name="Kyrpides N."/>
            <person name="Woyke T."/>
        </authorList>
    </citation>
    <scope>NUCLEOTIDE SEQUENCE</scope>
    <source>
        <strain evidence="11">CGMCC 1.10685</strain>
    </source>
</reference>
<evidence type="ECO:0000256" key="5">
    <source>
        <dbReference type="ARBA" id="ARBA00022801"/>
    </source>
</evidence>
<evidence type="ECO:0000259" key="8">
    <source>
        <dbReference type="Pfam" id="PF00326"/>
    </source>
</evidence>
<reference evidence="10 13" key="3">
    <citation type="submission" date="2019-12" db="EMBL/GenBank/DDBJ databases">
        <title>Draft Genome Sequences of Six Type Strains of the Genus Massilia.</title>
        <authorList>
            <person name="Miess H."/>
            <person name="Frediansyah A."/>
            <person name="Goeker M."/>
            <person name="Gross H."/>
        </authorList>
    </citation>
    <scope>NUCLEOTIDE SEQUENCE [LARGE SCALE GENOMIC DNA]</scope>
    <source>
        <strain evidence="10 13">DSM 26639</strain>
    </source>
</reference>
<dbReference type="GO" id="GO:0006508">
    <property type="term" value="P:proteolysis"/>
    <property type="evidence" value="ECO:0007669"/>
    <property type="project" value="UniProtKB-KW"/>
</dbReference>
<dbReference type="GO" id="GO:0070012">
    <property type="term" value="F:oligopeptidase activity"/>
    <property type="evidence" value="ECO:0007669"/>
    <property type="project" value="TreeGrafter"/>
</dbReference>
<dbReference type="Pfam" id="PF00326">
    <property type="entry name" value="Peptidase_S9"/>
    <property type="match status" value="1"/>
</dbReference>
<dbReference type="Proteomes" id="UP000437862">
    <property type="component" value="Chromosome"/>
</dbReference>
<dbReference type="EC" id="3.4.21.26" evidence="3"/>
<dbReference type="Proteomes" id="UP000315112">
    <property type="component" value="Unassembled WGS sequence"/>
</dbReference>
<evidence type="ECO:0000313" key="11">
    <source>
        <dbReference type="EMBL" id="TWI46504.1"/>
    </source>
</evidence>
<keyword evidence="4" id="KW-0645">Protease</keyword>
<feature type="signal peptide" evidence="7">
    <location>
        <begin position="1"/>
        <end position="24"/>
    </location>
</feature>
<dbReference type="InterPro" id="IPR051167">
    <property type="entry name" value="Prolyl_oligopep/macrocyclase"/>
</dbReference>
<dbReference type="AlphaFoldDB" id="A0A562PPZ3"/>
<feature type="chain" id="PRO_5044617884" description="prolyl oligopeptidase" evidence="7">
    <location>
        <begin position="25"/>
        <end position="726"/>
    </location>
</feature>
<reference evidence="11 12" key="1">
    <citation type="journal article" date="2015" name="Stand. Genomic Sci.">
        <title>Genomic Encyclopedia of Bacterial and Archaeal Type Strains, Phase III: the genomes of soil and plant-associated and newly described type strains.</title>
        <authorList>
            <person name="Whitman W.B."/>
            <person name="Woyke T."/>
            <person name="Klenk H.P."/>
            <person name="Zhou Y."/>
            <person name="Lilburn T.G."/>
            <person name="Beck B.J."/>
            <person name="De Vos P."/>
            <person name="Vandamme P."/>
            <person name="Eisen J.A."/>
            <person name="Garrity G."/>
            <person name="Hugenholtz P."/>
            <person name="Kyrpides N.C."/>
        </authorList>
    </citation>
    <scope>NUCLEOTIDE SEQUENCE [LARGE SCALE GENOMIC DNA]</scope>
    <source>
        <strain evidence="11 12">CGMCC 1.10685</strain>
    </source>
</reference>
<organism evidence="11 12">
    <name type="scientific">Pseudoduganella flava</name>
    <dbReference type="NCBI Taxonomy" id="871742"/>
    <lineage>
        <taxon>Bacteria</taxon>
        <taxon>Pseudomonadati</taxon>
        <taxon>Pseudomonadota</taxon>
        <taxon>Betaproteobacteria</taxon>
        <taxon>Burkholderiales</taxon>
        <taxon>Oxalobacteraceae</taxon>
        <taxon>Telluria group</taxon>
        <taxon>Pseudoduganella</taxon>
    </lineage>
</organism>
<evidence type="ECO:0000313" key="10">
    <source>
        <dbReference type="EMBL" id="QGZ37705.1"/>
    </source>
</evidence>
<dbReference type="InterPro" id="IPR002470">
    <property type="entry name" value="Peptidase_S9A"/>
</dbReference>
<dbReference type="Gene3D" id="2.130.10.120">
    <property type="entry name" value="Prolyl oligopeptidase, N-terminal domain"/>
    <property type="match status" value="1"/>
</dbReference>
<evidence type="ECO:0000259" key="9">
    <source>
        <dbReference type="Pfam" id="PF02897"/>
    </source>
</evidence>
<evidence type="ECO:0000256" key="6">
    <source>
        <dbReference type="ARBA" id="ARBA00022825"/>
    </source>
</evidence>
<dbReference type="PRINTS" id="PR00862">
    <property type="entry name" value="PROLIGOPTASE"/>
</dbReference>
<dbReference type="InterPro" id="IPR029058">
    <property type="entry name" value="AB_hydrolase_fold"/>
</dbReference>
<comment type="catalytic activity">
    <reaction evidence="1">
        <text>Hydrolysis of Pro-|-Xaa &gt;&gt; Ala-|-Xaa in oligopeptides.</text>
        <dbReference type="EC" id="3.4.21.26"/>
    </reaction>
</comment>
<dbReference type="InterPro" id="IPR002471">
    <property type="entry name" value="Pept_S9_AS"/>
</dbReference>
<evidence type="ECO:0000256" key="1">
    <source>
        <dbReference type="ARBA" id="ARBA00001070"/>
    </source>
</evidence>
<keyword evidence="13" id="KW-1185">Reference proteome</keyword>
<dbReference type="Pfam" id="PF02897">
    <property type="entry name" value="Peptidase_S9_N"/>
    <property type="match status" value="1"/>
</dbReference>
<dbReference type="SUPFAM" id="SSF50993">
    <property type="entry name" value="Peptidase/esterase 'gauge' domain"/>
    <property type="match status" value="1"/>
</dbReference>
<keyword evidence="5" id="KW-0378">Hydrolase</keyword>
<evidence type="ECO:0000256" key="4">
    <source>
        <dbReference type="ARBA" id="ARBA00022670"/>
    </source>
</evidence>
<dbReference type="InterPro" id="IPR001375">
    <property type="entry name" value="Peptidase_S9_cat"/>
</dbReference>
<dbReference type="EMBL" id="VLKW01000005">
    <property type="protein sequence ID" value="TWI46504.1"/>
    <property type="molecule type" value="Genomic_DNA"/>
</dbReference>
<dbReference type="Gene3D" id="3.40.50.1820">
    <property type="entry name" value="alpha/beta hydrolase"/>
    <property type="match status" value="1"/>
</dbReference>
<evidence type="ECO:0000256" key="7">
    <source>
        <dbReference type="SAM" id="SignalP"/>
    </source>
</evidence>
<dbReference type="RefSeq" id="WP_145876020.1">
    <property type="nucleotide sequence ID" value="NZ_CP046904.1"/>
</dbReference>
<dbReference type="PROSITE" id="PS00708">
    <property type="entry name" value="PRO_ENDOPEP_SER"/>
    <property type="match status" value="1"/>
</dbReference>
<sequence length="726" mass="79776">MHFHRATLATAIALLAATSGYAIGQTCAPGTPPTYPVTKKVDQRDDYHGTTIADPYRWLEDANSAETQAWVTEQNRLTQSYLAQIPERAAIRQRLTQLWNYERYSVPFKEGGRYFYSRNDGLQNQAVLYTLKTLDSEPRLLLDPNTLAADGTVALAGTAVSPDGKYLAYSTAASGSDWNEIRVRHIDSGKDTQDHIKWVKFSQTAWAHDGSGFYYSRYDEPTEATKLASVNYFQKLYFHKLGTPQDKDVLVYHRPDRKEWGFAAEVTDDGRYLVISSSQGTDPKNRVFIKDLKRKDAPVTGLLEAFDASYSFIDNVGQVFYFVTDKNAPRSRIVAIDVATKAWREIVPEAAQTLTGANIVNGQLVAEYLTDAHSAVKMFDLQGKPLHDMTLPGIGSAVGFGGKRGDTETFYSYTSFTTPTTIYRYDLKTGRSTVYRQPKVDFDPDAFETRQEFFTSKDGTRVPMFIVAKKGMRRDGSNPTYLYGYGGFNVSLTPSFSVANLAWVEMGGVYVMANLRGGGEYGEAWHQAGTKLRKQNVFDDFIGAAEWLIAQKVTSPAKLAIGGGSNGGLLVGAALTQRPDLYAAALPAVGVMDMLRFHKFTIGWAWTSDYGSSDNPDEFKALVRYSPLHNLKPGTCYPATMVTTADHDDRVVPAHSFKFAAAAQAAQAGPAPILIRIDTKAGHGAGKPTSKQIEEVADRWGFLSRNLGMQPMATAAAGAAAQGGAQ</sequence>
<dbReference type="InterPro" id="IPR023302">
    <property type="entry name" value="Pept_S9A_N"/>
</dbReference>
<evidence type="ECO:0000313" key="13">
    <source>
        <dbReference type="Proteomes" id="UP000437862"/>
    </source>
</evidence>
<name>A0A562PPZ3_9BURK</name>
<keyword evidence="6" id="KW-0720">Serine protease</keyword>
<feature type="domain" description="Peptidase S9 prolyl oligopeptidase catalytic" evidence="8">
    <location>
        <begin position="494"/>
        <end position="709"/>
    </location>
</feature>
<dbReference type="EMBL" id="CP046904">
    <property type="protein sequence ID" value="QGZ37705.1"/>
    <property type="molecule type" value="Genomic_DNA"/>
</dbReference>
<dbReference type="OrthoDB" id="9801421at2"/>
<accession>A0A562PPZ3</accession>
<proteinExistence type="inferred from homology"/>
<evidence type="ECO:0000256" key="3">
    <source>
        <dbReference type="ARBA" id="ARBA00011897"/>
    </source>
</evidence>
<evidence type="ECO:0000313" key="12">
    <source>
        <dbReference type="Proteomes" id="UP000315112"/>
    </source>
</evidence>
<evidence type="ECO:0000256" key="2">
    <source>
        <dbReference type="ARBA" id="ARBA00005228"/>
    </source>
</evidence>
<dbReference type="GO" id="GO:0005829">
    <property type="term" value="C:cytosol"/>
    <property type="evidence" value="ECO:0007669"/>
    <property type="project" value="TreeGrafter"/>
</dbReference>
<keyword evidence="7" id="KW-0732">Signal</keyword>
<comment type="similarity">
    <text evidence="2">Belongs to the peptidase S9A family.</text>
</comment>
<protein>
    <recommendedName>
        <fullName evidence="3">prolyl oligopeptidase</fullName>
        <ecNumber evidence="3">3.4.21.26</ecNumber>
    </recommendedName>
</protein>
<gene>
    <name evidence="10" type="ORF">GO485_00610</name>
    <name evidence="11" type="ORF">IP92_02863</name>
</gene>
<dbReference type="FunFam" id="2.130.10.120:FF:000001">
    <property type="entry name" value="Prolyl endopeptidase"/>
    <property type="match status" value="1"/>
</dbReference>
<dbReference type="GO" id="GO:0004252">
    <property type="term" value="F:serine-type endopeptidase activity"/>
    <property type="evidence" value="ECO:0007669"/>
    <property type="project" value="UniProtKB-EC"/>
</dbReference>
<dbReference type="FunFam" id="3.40.50.1820:FF:000005">
    <property type="entry name" value="Prolyl endopeptidase"/>
    <property type="match status" value="1"/>
</dbReference>
<dbReference type="PANTHER" id="PTHR42881">
    <property type="entry name" value="PROLYL ENDOPEPTIDASE"/>
    <property type="match status" value="1"/>
</dbReference>